<dbReference type="PANTHER" id="PTHR34659">
    <property type="entry name" value="BNAA05G11610D PROTEIN"/>
    <property type="match status" value="1"/>
</dbReference>
<keyword evidence="3" id="KW-1185">Reference proteome</keyword>
<dbReference type="InterPro" id="IPR053273">
    <property type="entry name" value="CST_Regulator"/>
</dbReference>
<sequence length="455" mass="49932">MLKMDLNNLTSIGKSWVGSVCHKVEGIILEMDAVMKQNKLNNGTEQGQVTCKMMKSSCAEVTDEFCLPSGAPVLLANVDEKPIQLENLPVNTEDSSANFISSVASFEDRYAQVNISPLNFVDTSVRNHFEKLEAELSAPVKNTSTPESSGPIAESQSTDLACESHLATPIPEEPLEGDESRKCEEINSTLAENMGAIISDNATDEESSVSDLKSIPSNEKGLLDACECIQLTDGDSEEALGSGAKFFAARLIHQNKELILCSHDTDCATISDNSPASFSEEERRKIEFERSNNTPVLQTICGSLENLSGKNASADIMFCVKEHDQGSSSMLPPSILSATDDLDYDLLGLEMEAVDLSDEVEDLGGNTDMINNNELHALCLKIQNARSFKKKLRDAFAPNKRLIKDYKHLGIWYGDVDIRLTEENQPTPYTPVSVFSSDPKNLQEHDLLENDWVLL</sequence>
<name>A0AAN7JTY2_9MYRT</name>
<dbReference type="EMBL" id="JAXIOK010000016">
    <property type="protein sequence ID" value="KAK4752952.1"/>
    <property type="molecule type" value="Genomic_DNA"/>
</dbReference>
<accession>A0AAN7JTY2</accession>
<feature type="region of interest" description="Disordered" evidence="1">
    <location>
        <begin position="137"/>
        <end position="158"/>
    </location>
</feature>
<gene>
    <name evidence="2" type="ORF">SAY87_021750</name>
</gene>
<evidence type="ECO:0000313" key="3">
    <source>
        <dbReference type="Proteomes" id="UP001345219"/>
    </source>
</evidence>
<dbReference type="PANTHER" id="PTHR34659:SF1">
    <property type="entry name" value="PROTEIN EGT2"/>
    <property type="match status" value="1"/>
</dbReference>
<evidence type="ECO:0000256" key="1">
    <source>
        <dbReference type="SAM" id="MobiDB-lite"/>
    </source>
</evidence>
<comment type="caution">
    <text evidence="2">The sequence shown here is derived from an EMBL/GenBank/DDBJ whole genome shotgun (WGS) entry which is preliminary data.</text>
</comment>
<reference evidence="2 3" key="1">
    <citation type="journal article" date="2023" name="Hortic Res">
        <title>Pangenome of water caltrop reveals structural variations and asymmetric subgenome divergence after allopolyploidization.</title>
        <authorList>
            <person name="Zhang X."/>
            <person name="Chen Y."/>
            <person name="Wang L."/>
            <person name="Yuan Y."/>
            <person name="Fang M."/>
            <person name="Shi L."/>
            <person name="Lu R."/>
            <person name="Comes H.P."/>
            <person name="Ma Y."/>
            <person name="Chen Y."/>
            <person name="Huang G."/>
            <person name="Zhou Y."/>
            <person name="Zheng Z."/>
            <person name="Qiu Y."/>
        </authorList>
    </citation>
    <scope>NUCLEOTIDE SEQUENCE [LARGE SCALE GENOMIC DNA]</scope>
    <source>
        <tissue evidence="2">Roots</tissue>
    </source>
</reference>
<proteinExistence type="predicted"/>
<dbReference type="Proteomes" id="UP001345219">
    <property type="component" value="Chromosome 16"/>
</dbReference>
<organism evidence="2 3">
    <name type="scientific">Trapa incisa</name>
    <dbReference type="NCBI Taxonomy" id="236973"/>
    <lineage>
        <taxon>Eukaryota</taxon>
        <taxon>Viridiplantae</taxon>
        <taxon>Streptophyta</taxon>
        <taxon>Embryophyta</taxon>
        <taxon>Tracheophyta</taxon>
        <taxon>Spermatophyta</taxon>
        <taxon>Magnoliopsida</taxon>
        <taxon>eudicotyledons</taxon>
        <taxon>Gunneridae</taxon>
        <taxon>Pentapetalae</taxon>
        <taxon>rosids</taxon>
        <taxon>malvids</taxon>
        <taxon>Myrtales</taxon>
        <taxon>Lythraceae</taxon>
        <taxon>Trapa</taxon>
    </lineage>
</organism>
<dbReference type="AlphaFoldDB" id="A0AAN7JTY2"/>
<protein>
    <submittedName>
        <fullName evidence="2">Uncharacterized protein</fullName>
    </submittedName>
</protein>
<feature type="compositionally biased region" description="Polar residues" evidence="1">
    <location>
        <begin position="140"/>
        <end position="158"/>
    </location>
</feature>
<evidence type="ECO:0000313" key="2">
    <source>
        <dbReference type="EMBL" id="KAK4752952.1"/>
    </source>
</evidence>